<feature type="domain" description="Signal transduction histidine kinase internal region" evidence="2">
    <location>
        <begin position="163"/>
        <end position="239"/>
    </location>
</feature>
<reference evidence="3 4" key="1">
    <citation type="submission" date="2016-07" db="EMBL/GenBank/DDBJ databases">
        <title>Genome analysis of Flavihumibacter stibioxidans YS-17.</title>
        <authorList>
            <person name="Shi K."/>
            <person name="Han Y."/>
            <person name="Wang G."/>
        </authorList>
    </citation>
    <scope>NUCLEOTIDE SEQUENCE [LARGE SCALE GENOMIC DNA]</scope>
    <source>
        <strain evidence="3 4">YS-17</strain>
    </source>
</reference>
<dbReference type="PANTHER" id="PTHR34220:SF7">
    <property type="entry name" value="SENSOR HISTIDINE KINASE YPDA"/>
    <property type="match status" value="1"/>
</dbReference>
<evidence type="ECO:0000259" key="2">
    <source>
        <dbReference type="Pfam" id="PF06580"/>
    </source>
</evidence>
<feature type="transmembrane region" description="Helical" evidence="1">
    <location>
        <begin position="80"/>
        <end position="102"/>
    </location>
</feature>
<dbReference type="Proteomes" id="UP000765802">
    <property type="component" value="Unassembled WGS sequence"/>
</dbReference>
<evidence type="ECO:0000313" key="3">
    <source>
        <dbReference type="EMBL" id="MBC6492617.1"/>
    </source>
</evidence>
<feature type="transmembrane region" description="Helical" evidence="1">
    <location>
        <begin position="40"/>
        <end position="59"/>
    </location>
</feature>
<evidence type="ECO:0000256" key="1">
    <source>
        <dbReference type="SAM" id="Phobius"/>
    </source>
</evidence>
<dbReference type="RefSeq" id="WP_187257928.1">
    <property type="nucleotide sequence ID" value="NZ_JBHULF010000020.1"/>
</dbReference>
<organism evidence="3 4">
    <name type="scientific">Flavihumibacter stibioxidans</name>
    <dbReference type="NCBI Taxonomy" id="1834163"/>
    <lineage>
        <taxon>Bacteria</taxon>
        <taxon>Pseudomonadati</taxon>
        <taxon>Bacteroidota</taxon>
        <taxon>Chitinophagia</taxon>
        <taxon>Chitinophagales</taxon>
        <taxon>Chitinophagaceae</taxon>
        <taxon>Flavihumibacter</taxon>
    </lineage>
</organism>
<proteinExistence type="predicted"/>
<sequence length="350" mass="40420">MAFRKYSKTEPIIFLWFMFPFVGILNALLFGSCVYGSLNIFLYSFGLSAIFIFCCYFIFRTVAILIRKRFPSNADIFRRISAMIPVFAVINILMITSIYAYYKLISFEACPAKQQNFWWAVLFACISSTTIILINEAVVNFQGWKRSITETEQLKNAYQKTKLLGLKGQVNPHFLFNCFNSLSSLISEDEQAAERFLNEMSKVHRYMLRGDDELLVTVEEELRFVQSYLHLIEARFGKAIQAAIEVPEICRNQFIPPLSIHVMLENIIYTNTASAETPLRIKITSESTCTLVINNNIHPRISKDSFDYEEGIDNLLKKYKLLNSPGIEIRETKSDRTIYLPLIKDKEVAF</sequence>
<feature type="transmembrane region" description="Helical" evidence="1">
    <location>
        <begin position="12"/>
        <end position="34"/>
    </location>
</feature>
<gene>
    <name evidence="3" type="ORF">BC349_16260</name>
</gene>
<dbReference type="PANTHER" id="PTHR34220">
    <property type="entry name" value="SENSOR HISTIDINE KINASE YPDA"/>
    <property type="match status" value="1"/>
</dbReference>
<accession>A0ABR7MCE2</accession>
<name>A0ABR7MCE2_9BACT</name>
<keyword evidence="1" id="KW-0472">Membrane</keyword>
<keyword evidence="4" id="KW-1185">Reference proteome</keyword>
<comment type="caution">
    <text evidence="3">The sequence shown here is derived from an EMBL/GenBank/DDBJ whole genome shotgun (WGS) entry which is preliminary data.</text>
</comment>
<dbReference type="InterPro" id="IPR050640">
    <property type="entry name" value="Bact_2-comp_sensor_kinase"/>
</dbReference>
<keyword evidence="1" id="KW-1133">Transmembrane helix</keyword>
<dbReference type="Pfam" id="PF06580">
    <property type="entry name" value="His_kinase"/>
    <property type="match status" value="1"/>
</dbReference>
<dbReference type="PROSITE" id="PS51257">
    <property type="entry name" value="PROKAR_LIPOPROTEIN"/>
    <property type="match status" value="1"/>
</dbReference>
<protein>
    <recommendedName>
        <fullName evidence="2">Signal transduction histidine kinase internal region domain-containing protein</fullName>
    </recommendedName>
</protein>
<evidence type="ECO:0000313" key="4">
    <source>
        <dbReference type="Proteomes" id="UP000765802"/>
    </source>
</evidence>
<dbReference type="InterPro" id="IPR010559">
    <property type="entry name" value="Sig_transdc_His_kin_internal"/>
</dbReference>
<keyword evidence="1" id="KW-0812">Transmembrane</keyword>
<feature type="transmembrane region" description="Helical" evidence="1">
    <location>
        <begin position="117"/>
        <end position="138"/>
    </location>
</feature>
<dbReference type="EMBL" id="MBUA01000028">
    <property type="protein sequence ID" value="MBC6492617.1"/>
    <property type="molecule type" value="Genomic_DNA"/>
</dbReference>